<reference evidence="2" key="1">
    <citation type="journal article" date="2020" name="Stud. Mycol.">
        <title>101 Dothideomycetes genomes: a test case for predicting lifestyles and emergence of pathogens.</title>
        <authorList>
            <person name="Haridas S."/>
            <person name="Albert R."/>
            <person name="Binder M."/>
            <person name="Bloem J."/>
            <person name="Labutti K."/>
            <person name="Salamov A."/>
            <person name="Andreopoulos B."/>
            <person name="Baker S."/>
            <person name="Barry K."/>
            <person name="Bills G."/>
            <person name="Bluhm B."/>
            <person name="Cannon C."/>
            <person name="Castanera R."/>
            <person name="Culley D."/>
            <person name="Daum C."/>
            <person name="Ezra D."/>
            <person name="Gonzalez J."/>
            <person name="Henrissat B."/>
            <person name="Kuo A."/>
            <person name="Liang C."/>
            <person name="Lipzen A."/>
            <person name="Lutzoni F."/>
            <person name="Magnuson J."/>
            <person name="Mondo S."/>
            <person name="Nolan M."/>
            <person name="Ohm R."/>
            <person name="Pangilinan J."/>
            <person name="Park H.-J."/>
            <person name="Ramirez L."/>
            <person name="Alfaro M."/>
            <person name="Sun H."/>
            <person name="Tritt A."/>
            <person name="Yoshinaga Y."/>
            <person name="Zwiers L.-H."/>
            <person name="Turgeon B."/>
            <person name="Goodwin S."/>
            <person name="Spatafora J."/>
            <person name="Crous P."/>
            <person name="Grigoriev I."/>
        </authorList>
    </citation>
    <scope>NUCLEOTIDE SEQUENCE</scope>
    <source>
        <strain evidence="2">CBS 107.79</strain>
    </source>
</reference>
<dbReference type="EMBL" id="ML976750">
    <property type="protein sequence ID" value="KAF1966146.1"/>
    <property type="molecule type" value="Genomic_DNA"/>
</dbReference>
<feature type="domain" description="DUF7730" evidence="1">
    <location>
        <begin position="30"/>
        <end position="148"/>
    </location>
</feature>
<proteinExistence type="predicted"/>
<dbReference type="AlphaFoldDB" id="A0A6A5UTB5"/>
<sequence length="226" mass="25197">MAPALVLENGLLDTSETPKHLVNMAQENFTSSLLLRTPPEVRGRIFQFAMGGLQVDIFATTKSPDSHARPKVLICDADPNCDEGEWTKATKTAFCLPQTCRQIYAETCTLAYSTNAFRFCGFQDYTTSMWLRGRLPAQVQAIVCLEIHLGDALLHGTRRVKDKHPKLKRLALTFPERGGLRSWVQDNGTSGIITETVAQQKLQGQLASDAFEVVLHPSTFHCWIYA</sequence>
<dbReference type="PANTHER" id="PTHR38790">
    <property type="entry name" value="2EXR DOMAIN-CONTAINING PROTEIN-RELATED"/>
    <property type="match status" value="1"/>
</dbReference>
<dbReference type="InterPro" id="IPR056632">
    <property type="entry name" value="DUF7730"/>
</dbReference>
<organism evidence="2 3">
    <name type="scientific">Bimuria novae-zelandiae CBS 107.79</name>
    <dbReference type="NCBI Taxonomy" id="1447943"/>
    <lineage>
        <taxon>Eukaryota</taxon>
        <taxon>Fungi</taxon>
        <taxon>Dikarya</taxon>
        <taxon>Ascomycota</taxon>
        <taxon>Pezizomycotina</taxon>
        <taxon>Dothideomycetes</taxon>
        <taxon>Pleosporomycetidae</taxon>
        <taxon>Pleosporales</taxon>
        <taxon>Massarineae</taxon>
        <taxon>Didymosphaeriaceae</taxon>
        <taxon>Bimuria</taxon>
    </lineage>
</organism>
<gene>
    <name evidence="2" type="ORF">BU23DRAFT_603728</name>
</gene>
<dbReference type="PANTHER" id="PTHR38790:SF4">
    <property type="entry name" value="2EXR DOMAIN-CONTAINING PROTEIN"/>
    <property type="match status" value="1"/>
</dbReference>
<dbReference type="Pfam" id="PF24864">
    <property type="entry name" value="DUF7730"/>
    <property type="match status" value="1"/>
</dbReference>
<dbReference type="OrthoDB" id="5413827at2759"/>
<dbReference type="Proteomes" id="UP000800036">
    <property type="component" value="Unassembled WGS sequence"/>
</dbReference>
<protein>
    <recommendedName>
        <fullName evidence="1">DUF7730 domain-containing protein</fullName>
    </recommendedName>
</protein>
<evidence type="ECO:0000313" key="2">
    <source>
        <dbReference type="EMBL" id="KAF1966146.1"/>
    </source>
</evidence>
<name>A0A6A5UTB5_9PLEO</name>
<keyword evidence="3" id="KW-1185">Reference proteome</keyword>
<evidence type="ECO:0000259" key="1">
    <source>
        <dbReference type="Pfam" id="PF24864"/>
    </source>
</evidence>
<evidence type="ECO:0000313" key="3">
    <source>
        <dbReference type="Proteomes" id="UP000800036"/>
    </source>
</evidence>
<accession>A0A6A5UTB5</accession>